<proteinExistence type="predicted"/>
<feature type="compositionally biased region" description="Basic and acidic residues" evidence="1">
    <location>
        <begin position="92"/>
        <end position="109"/>
    </location>
</feature>
<accession>A0A139AUR8</accession>
<protein>
    <submittedName>
        <fullName evidence="2">Uncharacterized protein</fullName>
    </submittedName>
</protein>
<evidence type="ECO:0000256" key="1">
    <source>
        <dbReference type="SAM" id="MobiDB-lite"/>
    </source>
</evidence>
<evidence type="ECO:0000313" key="3">
    <source>
        <dbReference type="Proteomes" id="UP000070544"/>
    </source>
</evidence>
<sequence>MAVYNKLKQLEVQARAPHGKATIPKTLPAFAATLTAQYPDLDVLHLFLSRMSHGDFASDECCEAFAGFVVSQPARKVVIELCLGDGKLTITDNERTAERPHPSSDEGTRDVAAQMPKPVVEKLASQERGIDRTDVLVGDK</sequence>
<reference evidence="2 3" key="1">
    <citation type="journal article" date="2015" name="Genome Biol. Evol.">
        <title>Phylogenomic analyses indicate that early fungi evolved digesting cell walls of algal ancestors of land plants.</title>
        <authorList>
            <person name="Chang Y."/>
            <person name="Wang S."/>
            <person name="Sekimoto S."/>
            <person name="Aerts A.L."/>
            <person name="Choi C."/>
            <person name="Clum A."/>
            <person name="LaButti K.M."/>
            <person name="Lindquist E.A."/>
            <person name="Yee Ngan C."/>
            <person name="Ohm R.A."/>
            <person name="Salamov A.A."/>
            <person name="Grigoriev I.V."/>
            <person name="Spatafora J.W."/>
            <person name="Berbee M.L."/>
        </authorList>
    </citation>
    <scope>NUCLEOTIDE SEQUENCE [LARGE SCALE GENOMIC DNA]</scope>
    <source>
        <strain evidence="2 3">JEL478</strain>
    </source>
</reference>
<organism evidence="2 3">
    <name type="scientific">Gonapodya prolifera (strain JEL478)</name>
    <name type="common">Monoblepharis prolifera</name>
    <dbReference type="NCBI Taxonomy" id="1344416"/>
    <lineage>
        <taxon>Eukaryota</taxon>
        <taxon>Fungi</taxon>
        <taxon>Fungi incertae sedis</taxon>
        <taxon>Chytridiomycota</taxon>
        <taxon>Chytridiomycota incertae sedis</taxon>
        <taxon>Monoblepharidomycetes</taxon>
        <taxon>Monoblepharidales</taxon>
        <taxon>Gonapodyaceae</taxon>
        <taxon>Gonapodya</taxon>
    </lineage>
</organism>
<gene>
    <name evidence="2" type="ORF">M427DRAFT_375971</name>
</gene>
<dbReference type="Proteomes" id="UP000070544">
    <property type="component" value="Unassembled WGS sequence"/>
</dbReference>
<dbReference type="EMBL" id="KQ965735">
    <property type="protein sequence ID" value="KXS20458.1"/>
    <property type="molecule type" value="Genomic_DNA"/>
</dbReference>
<feature type="region of interest" description="Disordered" evidence="1">
    <location>
        <begin position="90"/>
        <end position="124"/>
    </location>
</feature>
<dbReference type="AlphaFoldDB" id="A0A139AUR8"/>
<name>A0A139AUR8_GONPJ</name>
<evidence type="ECO:0000313" key="2">
    <source>
        <dbReference type="EMBL" id="KXS20458.1"/>
    </source>
</evidence>
<keyword evidence="3" id="KW-1185">Reference proteome</keyword>